<dbReference type="AlphaFoldDB" id="A0A2D6LPN2"/>
<dbReference type="Gene3D" id="3.40.50.1000">
    <property type="entry name" value="HAD superfamily/HAD-like"/>
    <property type="match status" value="1"/>
</dbReference>
<evidence type="ECO:0000256" key="1">
    <source>
        <dbReference type="ARBA" id="ARBA00007958"/>
    </source>
</evidence>
<comment type="caution">
    <text evidence="2">The sequence shown here is derived from an EMBL/GenBank/DDBJ whole genome shotgun (WGS) entry which is preliminary data.</text>
</comment>
<dbReference type="InterPro" id="IPR006439">
    <property type="entry name" value="HAD-SF_hydro_IA"/>
</dbReference>
<accession>A0A2D6LPN2</accession>
<dbReference type="SFLD" id="SFLDG01135">
    <property type="entry name" value="C1.5.6:_HAD__Beta-PGM__Phospha"/>
    <property type="match status" value="1"/>
</dbReference>
<dbReference type="NCBIfam" id="TIGR01509">
    <property type="entry name" value="HAD-SF-IA-v3"/>
    <property type="match status" value="1"/>
</dbReference>
<dbReference type="Gene3D" id="1.10.150.240">
    <property type="entry name" value="Putative phosphatase, domain 2"/>
    <property type="match status" value="1"/>
</dbReference>
<sequence>MVKKLGEFGVSNKMIAFPYSIKEGIKMLEAVIFDFDGVIIDSPPYYLKHMKKYLRELNTDITDENIKHLVGYPFAQKIQYINKTYNLNIIKEEFVEKTSEEMNKEMHEKIQCPSNLENMLNELQKNGIERAIASSNSKNNVMFYLEKFGLVEMFSHIVTLEQVGNPKPAPDAYIEVMKRVGKKPENSVAIEDTIIGVEAAAEAGLKVVAKPNKFTLDHDFSRADLIINDFEELTIKKLEDLTE</sequence>
<evidence type="ECO:0008006" key="4">
    <source>
        <dbReference type="Google" id="ProtNLM"/>
    </source>
</evidence>
<dbReference type="SFLD" id="SFLDS00003">
    <property type="entry name" value="Haloacid_Dehalogenase"/>
    <property type="match status" value="1"/>
</dbReference>
<reference evidence="3" key="1">
    <citation type="submission" date="2017-09" db="EMBL/GenBank/DDBJ databases">
        <title>The Reconstruction of 2,631 Draft Metagenome-Assembled Genomes from the Global Oceans.</title>
        <authorList>
            <person name="Tully B.J."/>
            <person name="Graham E.D."/>
            <person name="Heidelberg J.F."/>
        </authorList>
    </citation>
    <scope>NUCLEOTIDE SEQUENCE [LARGE SCALE GENOMIC DNA]</scope>
</reference>
<dbReference type="PANTHER" id="PTHR18901:SF38">
    <property type="entry name" value="PSEUDOURIDINE-5'-PHOSPHATASE"/>
    <property type="match status" value="1"/>
</dbReference>
<dbReference type="InterPro" id="IPR041492">
    <property type="entry name" value="HAD_2"/>
</dbReference>
<dbReference type="Proteomes" id="UP000226712">
    <property type="component" value="Unassembled WGS sequence"/>
</dbReference>
<evidence type="ECO:0000313" key="3">
    <source>
        <dbReference type="Proteomes" id="UP000226712"/>
    </source>
</evidence>
<gene>
    <name evidence="2" type="ORF">CL944_01565</name>
</gene>
<dbReference type="PRINTS" id="PR00413">
    <property type="entry name" value="HADHALOGNASE"/>
</dbReference>
<dbReference type="SFLD" id="SFLDG01129">
    <property type="entry name" value="C1.5:_HAD__Beta-PGM__Phosphata"/>
    <property type="match status" value="1"/>
</dbReference>
<protein>
    <recommendedName>
        <fullName evidence="4">HAD family phosphatase</fullName>
    </recommendedName>
</protein>
<name>A0A2D6LPN2_9ARCH</name>
<proteinExistence type="inferred from homology"/>
<organism evidence="2 3">
    <name type="scientific">Candidatus Iainarchaeum sp</name>
    <dbReference type="NCBI Taxonomy" id="3101447"/>
    <lineage>
        <taxon>Archaea</taxon>
        <taxon>Candidatus Iainarchaeota</taxon>
        <taxon>Candidatus Iainarchaeia</taxon>
        <taxon>Candidatus Iainarchaeales</taxon>
        <taxon>Candidatus Iainarchaeaceae</taxon>
        <taxon>Candidatus Iainarchaeum</taxon>
    </lineage>
</organism>
<dbReference type="InterPro" id="IPR036412">
    <property type="entry name" value="HAD-like_sf"/>
</dbReference>
<dbReference type="EMBL" id="NZBD01000009">
    <property type="protein sequence ID" value="MAG18140.1"/>
    <property type="molecule type" value="Genomic_DNA"/>
</dbReference>
<dbReference type="SUPFAM" id="SSF56784">
    <property type="entry name" value="HAD-like"/>
    <property type="match status" value="1"/>
</dbReference>
<dbReference type="Pfam" id="PF13419">
    <property type="entry name" value="HAD_2"/>
    <property type="match status" value="1"/>
</dbReference>
<evidence type="ECO:0000313" key="2">
    <source>
        <dbReference type="EMBL" id="MAG18140.1"/>
    </source>
</evidence>
<dbReference type="InterPro" id="IPR023198">
    <property type="entry name" value="PGP-like_dom2"/>
</dbReference>
<comment type="similarity">
    <text evidence="1">Belongs to the HAD-like hydrolase superfamily.</text>
</comment>
<dbReference type="PANTHER" id="PTHR18901">
    <property type="entry name" value="2-DEOXYGLUCOSE-6-PHOSPHATE PHOSPHATASE 2"/>
    <property type="match status" value="1"/>
</dbReference>
<dbReference type="InterPro" id="IPR023214">
    <property type="entry name" value="HAD_sf"/>
</dbReference>